<dbReference type="Pfam" id="PF03856">
    <property type="entry name" value="SUN"/>
    <property type="match status" value="1"/>
</dbReference>
<proteinExistence type="inferred from homology"/>
<dbReference type="InterPro" id="IPR005556">
    <property type="entry name" value="SUN"/>
</dbReference>
<reference evidence="3" key="1">
    <citation type="submission" date="2020-05" db="EMBL/GenBank/DDBJ databases">
        <title>WGS assembly of Corymbia citriodora subspecies variegata.</title>
        <authorList>
            <person name="Barry K."/>
            <person name="Hundley H."/>
            <person name="Shu S."/>
            <person name="Jenkins J."/>
            <person name="Grimwood J."/>
            <person name="Baten A."/>
        </authorList>
    </citation>
    <scope>NUCLEOTIDE SEQUENCE</scope>
    <source>
        <strain evidence="3">CV2-018</strain>
    </source>
</reference>
<gene>
    <name evidence="3" type="ORF">BT93_L4787</name>
</gene>
<keyword evidence="4" id="KW-1185">Reference proteome</keyword>
<dbReference type="InterPro" id="IPR053088">
    <property type="entry name" value="Beta-glucosidase/SUN-like"/>
</dbReference>
<dbReference type="PANTHER" id="PTHR31654:SF0">
    <property type="entry name" value="SECRETED BETA-GLUCOSIDASE ADG3-RELATED"/>
    <property type="match status" value="1"/>
</dbReference>
<dbReference type="EMBL" id="MU094271">
    <property type="protein sequence ID" value="KAF7846239.1"/>
    <property type="molecule type" value="Genomic_DNA"/>
</dbReference>
<accession>A0A8T0CJS4</accession>
<comment type="caution">
    <text evidence="3">The sequence shown here is derived from an EMBL/GenBank/DDBJ whole genome shotgun (WGS) entry which is preliminary data.</text>
</comment>
<evidence type="ECO:0000256" key="1">
    <source>
        <dbReference type="ARBA" id="ARBA00010579"/>
    </source>
</evidence>
<evidence type="ECO:0000313" key="3">
    <source>
        <dbReference type="EMBL" id="KAF7846239.1"/>
    </source>
</evidence>
<protein>
    <submittedName>
        <fullName evidence="3">Uncharacterized protein</fullName>
    </submittedName>
</protein>
<sequence>MLYDSIDWFDRDNNYMSFLKATVSIATTMRLQTFVRCAGALLALATTIEANKETHHRHSHLHRRHQHAQIEEPSQNATKEYDGHELKKRGTCAFPTNAGLVAVTPGSSNGQVSMQWDPSAVSYTYPLSMVSSRMTMNGGLFCGLDGSVSKPFPDKPYCQATATNINAVNNAGSTVAFCQTVLPGNEAMLIPTQVDSTATLAIPDTSYWAGTAAHYYINPPGVSTSQGCVWGSNANPWGNWSPYVAGGNSDASGNTYLKIGWNPIYLETTTPFRNQMPNWGVKIECPNGGCNGLPCAIDPSQNSVNTMQGSSSNGAGGGAFCVVTVNQGSTANIVITGSGSSSSSSSSSNSNSNHAAQGGNVAAGQFYTSSASSVAPTPTTTSSTSSTSRSTTTSTTSTTSASSWHNWSGNSTSVLVSTTWSSAQTSSTTAKFNATSARYAISSNATAAATSMIAPSILPATGDASRYGMSAVGLAIAIWTLV</sequence>
<comment type="similarity">
    <text evidence="1">Belongs to the SUN family.</text>
</comment>
<feature type="compositionally biased region" description="Low complexity" evidence="2">
    <location>
        <begin position="372"/>
        <end position="403"/>
    </location>
</feature>
<dbReference type="Gramene" id="rna-gnl|WGS:JABURB|Cocit.L4787.1">
    <property type="protein sequence ID" value="cds-KAF7846239.1"/>
    <property type="gene ID" value="gene-BT93_L4787"/>
</dbReference>
<dbReference type="OrthoDB" id="5554151at2759"/>
<evidence type="ECO:0000313" key="4">
    <source>
        <dbReference type="Proteomes" id="UP000806378"/>
    </source>
</evidence>
<evidence type="ECO:0000256" key="2">
    <source>
        <dbReference type="SAM" id="MobiDB-lite"/>
    </source>
</evidence>
<name>A0A8T0CJS4_CORYI</name>
<dbReference type="PANTHER" id="PTHR31654">
    <property type="entry name" value="SECRETED BETA-GLUCOSIDASE ADG3-RELATED"/>
    <property type="match status" value="1"/>
</dbReference>
<feature type="region of interest" description="Disordered" evidence="2">
    <location>
        <begin position="372"/>
        <end position="404"/>
    </location>
</feature>
<feature type="region of interest" description="Disordered" evidence="2">
    <location>
        <begin position="336"/>
        <end position="358"/>
    </location>
</feature>
<feature type="compositionally biased region" description="Low complexity" evidence="2">
    <location>
        <begin position="337"/>
        <end position="353"/>
    </location>
</feature>
<organism evidence="3 4">
    <name type="scientific">Corymbia citriodora subsp. variegata</name>
    <dbReference type="NCBI Taxonomy" id="360336"/>
    <lineage>
        <taxon>Eukaryota</taxon>
        <taxon>Viridiplantae</taxon>
        <taxon>Streptophyta</taxon>
        <taxon>Embryophyta</taxon>
        <taxon>Tracheophyta</taxon>
        <taxon>Spermatophyta</taxon>
        <taxon>Magnoliopsida</taxon>
        <taxon>eudicotyledons</taxon>
        <taxon>Gunneridae</taxon>
        <taxon>Pentapetalae</taxon>
        <taxon>rosids</taxon>
        <taxon>malvids</taxon>
        <taxon>Myrtales</taxon>
        <taxon>Myrtaceae</taxon>
        <taxon>Myrtoideae</taxon>
        <taxon>Eucalypteae</taxon>
        <taxon>Corymbia</taxon>
    </lineage>
</organism>
<dbReference type="Proteomes" id="UP000806378">
    <property type="component" value="Unassembled WGS sequence"/>
</dbReference>
<dbReference type="AlphaFoldDB" id="A0A8T0CJS4"/>